<evidence type="ECO:0000256" key="4">
    <source>
        <dbReference type="ARBA" id="ARBA00023186"/>
    </source>
</evidence>
<keyword evidence="4" id="KW-0143">Chaperone</keyword>
<dbReference type="OrthoDB" id="1733909at2759"/>
<evidence type="ECO:0000313" key="6">
    <source>
        <dbReference type="Proteomes" id="UP000626092"/>
    </source>
</evidence>
<name>A0A834GL11_RHOSS</name>
<comment type="caution">
    <text evidence="5">The sequence shown here is derived from an EMBL/GenBank/DDBJ whole genome shotgun (WGS) entry which is preliminary data.</text>
</comment>
<dbReference type="InterPro" id="IPR001844">
    <property type="entry name" value="Cpn60/GroEL"/>
</dbReference>
<accession>A0A834GL11</accession>
<dbReference type="GO" id="GO:0005524">
    <property type="term" value="F:ATP binding"/>
    <property type="evidence" value="ECO:0007669"/>
    <property type="project" value="UniProtKB-KW"/>
</dbReference>
<dbReference type="Proteomes" id="UP000626092">
    <property type="component" value="Unassembled WGS sequence"/>
</dbReference>
<dbReference type="InterPro" id="IPR018370">
    <property type="entry name" value="Chaperonin_Cpn60_CS"/>
</dbReference>
<keyword evidence="6" id="KW-1185">Reference proteome</keyword>
<gene>
    <name evidence="5" type="ORF">RHSIM_Rhsim07G0149000</name>
</gene>
<dbReference type="GO" id="GO:0140662">
    <property type="term" value="F:ATP-dependent protein folding chaperone"/>
    <property type="evidence" value="ECO:0007669"/>
    <property type="project" value="InterPro"/>
</dbReference>
<comment type="similarity">
    <text evidence="1">Belongs to the chaperonin (HSP60) family.</text>
</comment>
<evidence type="ECO:0000256" key="2">
    <source>
        <dbReference type="ARBA" id="ARBA00022741"/>
    </source>
</evidence>
<dbReference type="EMBL" id="WJXA01000007">
    <property type="protein sequence ID" value="KAF7137542.1"/>
    <property type="molecule type" value="Genomic_DNA"/>
</dbReference>
<protein>
    <recommendedName>
        <fullName evidence="7">TCP-1/cpn60 chaperonin family protein</fullName>
    </recommendedName>
</protein>
<dbReference type="GO" id="GO:0042026">
    <property type="term" value="P:protein refolding"/>
    <property type="evidence" value="ECO:0007669"/>
    <property type="project" value="InterPro"/>
</dbReference>
<dbReference type="SUPFAM" id="SSF52029">
    <property type="entry name" value="GroEL apical domain-like"/>
    <property type="match status" value="1"/>
</dbReference>
<organism evidence="5 6">
    <name type="scientific">Rhododendron simsii</name>
    <name type="common">Sims's rhododendron</name>
    <dbReference type="NCBI Taxonomy" id="118357"/>
    <lineage>
        <taxon>Eukaryota</taxon>
        <taxon>Viridiplantae</taxon>
        <taxon>Streptophyta</taxon>
        <taxon>Embryophyta</taxon>
        <taxon>Tracheophyta</taxon>
        <taxon>Spermatophyta</taxon>
        <taxon>Magnoliopsida</taxon>
        <taxon>eudicotyledons</taxon>
        <taxon>Gunneridae</taxon>
        <taxon>Pentapetalae</taxon>
        <taxon>asterids</taxon>
        <taxon>Ericales</taxon>
        <taxon>Ericaceae</taxon>
        <taxon>Ericoideae</taxon>
        <taxon>Rhodoreae</taxon>
        <taxon>Rhododendron</taxon>
    </lineage>
</organism>
<evidence type="ECO:0000256" key="1">
    <source>
        <dbReference type="ARBA" id="ARBA00006607"/>
    </source>
</evidence>
<dbReference type="SUPFAM" id="SSF48592">
    <property type="entry name" value="GroEL equatorial domain-like"/>
    <property type="match status" value="1"/>
</dbReference>
<evidence type="ECO:0008006" key="7">
    <source>
        <dbReference type="Google" id="ProtNLM"/>
    </source>
</evidence>
<evidence type="ECO:0000256" key="3">
    <source>
        <dbReference type="ARBA" id="ARBA00022840"/>
    </source>
</evidence>
<dbReference type="Gene3D" id="1.10.560.10">
    <property type="entry name" value="GroEL-like equatorial domain"/>
    <property type="match status" value="1"/>
</dbReference>
<dbReference type="AlphaFoldDB" id="A0A834GL11"/>
<keyword evidence="2" id="KW-0547">Nucleotide-binding</keyword>
<dbReference type="PROSITE" id="PS00296">
    <property type="entry name" value="CHAPERONINS_CPN60"/>
    <property type="match status" value="1"/>
</dbReference>
<dbReference type="InterPro" id="IPR027409">
    <property type="entry name" value="GroEL-like_apical_dom_sf"/>
</dbReference>
<sequence>MSLGAPPDALTDPNPIYPSGQTAADLASSNGHKGIAGYLAESALSSHLTTLQLKDTIEGTCERTPGEEEYRKITWGLAWNDFDVRGEYRILIIVEDIEQEALATLVVNKLLRGIENCSTESSGIWRKKEPLLAFKLFVVVNIKSNDIGFLSVFSPLIGNFVFLKTTTVIRDELGLTLDKADKEVMGHGAKVLFTKDLTIIVGDGSTQVAVNQRVAQIRNLIEVAEQEYKKEKRNERIAKFSGGVVVIQVTLRYITVQYNLVVYELLFLCSLSDLLAVRMTLVSGSIDCEIDIQAAVEESIVVGGGCTLLRLASKVDAIKDSLENDEEKLERALSYPLKLIAKNAGANGSFVSEKVLSNDNPEFGYNAATEEY</sequence>
<dbReference type="InterPro" id="IPR027413">
    <property type="entry name" value="GROEL-like_equatorial_sf"/>
</dbReference>
<dbReference type="PANTHER" id="PTHR45633">
    <property type="entry name" value="60 KDA HEAT SHOCK PROTEIN, MITOCHONDRIAL"/>
    <property type="match status" value="1"/>
</dbReference>
<evidence type="ECO:0000313" key="5">
    <source>
        <dbReference type="EMBL" id="KAF7137542.1"/>
    </source>
</evidence>
<dbReference type="Gene3D" id="3.50.7.10">
    <property type="entry name" value="GroEL"/>
    <property type="match status" value="1"/>
</dbReference>
<reference evidence="5" key="1">
    <citation type="submission" date="2019-11" db="EMBL/GenBank/DDBJ databases">
        <authorList>
            <person name="Liu Y."/>
            <person name="Hou J."/>
            <person name="Li T.-Q."/>
            <person name="Guan C.-H."/>
            <person name="Wu X."/>
            <person name="Wu H.-Z."/>
            <person name="Ling F."/>
            <person name="Zhang R."/>
            <person name="Shi X.-G."/>
            <person name="Ren J.-P."/>
            <person name="Chen E.-F."/>
            <person name="Sun J.-M."/>
        </authorList>
    </citation>
    <scope>NUCLEOTIDE SEQUENCE</scope>
    <source>
        <strain evidence="5">Adult_tree_wgs_1</strain>
        <tissue evidence="5">Leaves</tissue>
    </source>
</reference>
<keyword evidence="3" id="KW-0067">ATP-binding</keyword>
<proteinExistence type="inferred from homology"/>